<dbReference type="EnsemblMetazoa" id="XM_003731686">
    <property type="protein sequence ID" value="XP_003731734"/>
    <property type="gene ID" value="LOC100891875"/>
</dbReference>
<protein>
    <submittedName>
        <fullName evidence="2">Uncharacterized protein</fullName>
    </submittedName>
</protein>
<dbReference type="PANTHER" id="PTHR46282:SF1">
    <property type="entry name" value="LEUCINE-RICH REPEAT-CONTAINING PROTEIN 72-LIKE"/>
    <property type="match status" value="1"/>
</dbReference>
<dbReference type="InterPro" id="IPR032675">
    <property type="entry name" value="LRR_dom_sf"/>
</dbReference>
<dbReference type="OMA" id="FYDYLQY"/>
<name>A0A7M7GIA7_STRPU</name>
<feature type="region of interest" description="Disordered" evidence="1">
    <location>
        <begin position="166"/>
        <end position="216"/>
    </location>
</feature>
<dbReference type="OrthoDB" id="10251250at2759"/>
<dbReference type="Gene3D" id="3.80.10.10">
    <property type="entry name" value="Ribonuclease Inhibitor"/>
    <property type="match status" value="1"/>
</dbReference>
<evidence type="ECO:0000313" key="2">
    <source>
        <dbReference type="EnsemblMetazoa" id="XP_003731734"/>
    </source>
</evidence>
<dbReference type="RefSeq" id="XP_003731734.2">
    <property type="nucleotide sequence ID" value="XM_003731686.3"/>
</dbReference>
<reference evidence="2" key="2">
    <citation type="submission" date="2021-01" db="UniProtKB">
        <authorList>
            <consortium name="EnsemblMetazoa"/>
        </authorList>
    </citation>
    <scope>IDENTIFICATION</scope>
</reference>
<reference evidence="3" key="1">
    <citation type="submission" date="2015-02" db="EMBL/GenBank/DDBJ databases">
        <title>Genome sequencing for Strongylocentrotus purpuratus.</title>
        <authorList>
            <person name="Murali S."/>
            <person name="Liu Y."/>
            <person name="Vee V."/>
            <person name="English A."/>
            <person name="Wang M."/>
            <person name="Skinner E."/>
            <person name="Han Y."/>
            <person name="Muzny D.M."/>
            <person name="Worley K.C."/>
            <person name="Gibbs R.A."/>
        </authorList>
    </citation>
    <scope>NUCLEOTIDE SEQUENCE</scope>
</reference>
<sequence>MAKQKVTNGEDPHRLNLAYQDMEELPENIIQHYSKTTFVLDLSFNKFSELRTLEGFDNIHTLILDNNEIKSHAKFPPMPCLHTLWVNRNNITNLTTFIETLAQHFPKLKFLSMMNNPAAPSYFNGGTFQQFQDYRQYVISQLPMLETLDDQPVTWDERQEAERIYKQMFTTKQRSKKKPSTKKSKSRRHSSGQESMEETSGAIDSLPDLPDLIGDT</sequence>
<keyword evidence="3" id="KW-1185">Reference proteome</keyword>
<organism evidence="2 3">
    <name type="scientific">Strongylocentrotus purpuratus</name>
    <name type="common">Purple sea urchin</name>
    <dbReference type="NCBI Taxonomy" id="7668"/>
    <lineage>
        <taxon>Eukaryota</taxon>
        <taxon>Metazoa</taxon>
        <taxon>Echinodermata</taxon>
        <taxon>Eleutherozoa</taxon>
        <taxon>Echinozoa</taxon>
        <taxon>Echinoidea</taxon>
        <taxon>Euechinoidea</taxon>
        <taxon>Echinacea</taxon>
        <taxon>Camarodonta</taxon>
        <taxon>Echinidea</taxon>
        <taxon>Strongylocentrotidae</taxon>
        <taxon>Strongylocentrotus</taxon>
    </lineage>
</organism>
<evidence type="ECO:0000256" key="1">
    <source>
        <dbReference type="SAM" id="MobiDB-lite"/>
    </source>
</evidence>
<feature type="compositionally biased region" description="Basic residues" evidence="1">
    <location>
        <begin position="173"/>
        <end position="190"/>
    </location>
</feature>
<proteinExistence type="predicted"/>
<dbReference type="GeneID" id="100891875"/>
<dbReference type="AlphaFoldDB" id="A0A7M7GIA7"/>
<evidence type="ECO:0000313" key="3">
    <source>
        <dbReference type="Proteomes" id="UP000007110"/>
    </source>
</evidence>
<dbReference type="SUPFAM" id="SSF52058">
    <property type="entry name" value="L domain-like"/>
    <property type="match status" value="1"/>
</dbReference>
<dbReference type="KEGG" id="spu:100891875"/>
<accession>A0A7M7GIA7</accession>
<dbReference type="Proteomes" id="UP000007110">
    <property type="component" value="Unassembled WGS sequence"/>
</dbReference>
<dbReference type="Pfam" id="PF14580">
    <property type="entry name" value="LRR_9"/>
    <property type="match status" value="1"/>
</dbReference>
<dbReference type="InterPro" id="IPR043313">
    <property type="entry name" value="LRMDA"/>
</dbReference>
<dbReference type="InParanoid" id="A0A7M7GIA7"/>
<dbReference type="PANTHER" id="PTHR46282">
    <property type="entry name" value="LEUCINE-RICH MELANOCYTE DIFFERENTIATION-ASSOCIATED PROTEIN"/>
    <property type="match status" value="1"/>
</dbReference>